<feature type="domain" description="Transposase IS200-like" evidence="1">
    <location>
        <begin position="10"/>
        <end position="117"/>
    </location>
</feature>
<dbReference type="AlphaFoldDB" id="A0AAU9EY79"/>
<sequence length="257" mass="30602">MVRKARDKNTFGTYYITQNANVDTDLFSGDEDRKKFLDILEKTKSKFDYKLYAYCLTNNNFYQLIIFDNGSDISKIMKSINISYSMYKKCDRKLFKDRYKSYLIKDYFELLEYTKKIHCHDNKWNSYCHYISDNKISNTLLDSDEILNTFKFKDFDPKKSYKDFLDDKLDFKDIVCDKNIIFCEDNKNCISCLKEANTFLQTILEKENISFENLIKNKSRRNSLVKYFRKNSLLTLKEIGALFGNLSESTICKIINK</sequence>
<proteinExistence type="predicted"/>
<dbReference type="SUPFAM" id="SSF143422">
    <property type="entry name" value="Transposase IS200-like"/>
    <property type="match status" value="1"/>
</dbReference>
<organism evidence="2 3">
    <name type="scientific">Helicovermis profundi</name>
    <dbReference type="NCBI Taxonomy" id="3065157"/>
    <lineage>
        <taxon>Bacteria</taxon>
        <taxon>Bacillati</taxon>
        <taxon>Bacillota</taxon>
        <taxon>Clostridia</taxon>
        <taxon>Helicovermis</taxon>
    </lineage>
</organism>
<dbReference type="EMBL" id="AP028654">
    <property type="protein sequence ID" value="BEP30020.1"/>
    <property type="molecule type" value="Genomic_DNA"/>
</dbReference>
<dbReference type="InterPro" id="IPR036515">
    <property type="entry name" value="Transposase_17_sf"/>
</dbReference>
<protein>
    <recommendedName>
        <fullName evidence="1">Transposase IS200-like domain-containing protein</fullName>
    </recommendedName>
</protein>
<reference evidence="2 3" key="1">
    <citation type="submission" date="2023-08" db="EMBL/GenBank/DDBJ databases">
        <title>Helicovermis profunda gen. nov., sp. nov., a novel mesophilic, fermentative bacterium within the Bacillota from a deep-sea hydrothermal vent chimney.</title>
        <authorList>
            <person name="Miyazaki U."/>
            <person name="Mizutani D."/>
            <person name="Hashimoto Y."/>
            <person name="Tame A."/>
            <person name="Sawayama S."/>
            <person name="Miyazaki J."/>
            <person name="Takai K."/>
            <person name="Nakagawa S."/>
        </authorList>
    </citation>
    <scope>NUCLEOTIDE SEQUENCE [LARGE SCALE GENOMIC DNA]</scope>
    <source>
        <strain evidence="2 3">S502</strain>
    </source>
</reference>
<evidence type="ECO:0000313" key="3">
    <source>
        <dbReference type="Proteomes" id="UP001321786"/>
    </source>
</evidence>
<accession>A0AAU9EY79</accession>
<dbReference type="SMART" id="SM01321">
    <property type="entry name" value="Y1_Tnp"/>
    <property type="match status" value="1"/>
</dbReference>
<dbReference type="GO" id="GO:0003677">
    <property type="term" value="F:DNA binding"/>
    <property type="evidence" value="ECO:0007669"/>
    <property type="project" value="InterPro"/>
</dbReference>
<keyword evidence="3" id="KW-1185">Reference proteome</keyword>
<evidence type="ECO:0000313" key="2">
    <source>
        <dbReference type="EMBL" id="BEP30020.1"/>
    </source>
</evidence>
<evidence type="ECO:0000259" key="1">
    <source>
        <dbReference type="SMART" id="SM01321"/>
    </source>
</evidence>
<dbReference type="Proteomes" id="UP001321786">
    <property type="component" value="Chromosome"/>
</dbReference>
<dbReference type="RefSeq" id="WP_338535623.1">
    <property type="nucleotide sequence ID" value="NZ_AP028654.1"/>
</dbReference>
<dbReference type="Gene3D" id="3.30.70.1290">
    <property type="entry name" value="Transposase IS200-like"/>
    <property type="match status" value="1"/>
</dbReference>
<name>A0AAU9EY79_9FIRM</name>
<dbReference type="KEGG" id="hprf:HLPR_23510"/>
<dbReference type="InterPro" id="IPR002686">
    <property type="entry name" value="Transposase_17"/>
</dbReference>
<dbReference type="PANTHER" id="PTHR34322">
    <property type="entry name" value="TRANSPOSASE, Y1_TNP DOMAIN-CONTAINING"/>
    <property type="match status" value="1"/>
</dbReference>
<gene>
    <name evidence="2" type="ORF">HLPR_23510</name>
</gene>
<dbReference type="GO" id="GO:0004803">
    <property type="term" value="F:transposase activity"/>
    <property type="evidence" value="ECO:0007669"/>
    <property type="project" value="InterPro"/>
</dbReference>
<dbReference type="PANTHER" id="PTHR34322:SF2">
    <property type="entry name" value="TRANSPOSASE IS200-LIKE DOMAIN-CONTAINING PROTEIN"/>
    <property type="match status" value="1"/>
</dbReference>
<dbReference type="GO" id="GO:0006313">
    <property type="term" value="P:DNA transposition"/>
    <property type="evidence" value="ECO:0007669"/>
    <property type="project" value="InterPro"/>
</dbReference>